<reference evidence="1" key="1">
    <citation type="submission" date="2022-09" db="EMBL/GenBank/DDBJ databases">
        <title>Comparative genomics and taxonomic characterization of three novel marine species of genus Reichenbachiella exhibiting antioxidant and polysaccharide degradation activities.</title>
        <authorList>
            <person name="Muhammad N."/>
            <person name="Lee Y.-J."/>
            <person name="Ko J."/>
            <person name="Kim S.-G."/>
        </authorList>
    </citation>
    <scope>NUCLEOTIDE SEQUENCE</scope>
    <source>
        <strain evidence="1">BKB1-1</strain>
    </source>
</reference>
<dbReference type="Proteomes" id="UP001065174">
    <property type="component" value="Chromosome"/>
</dbReference>
<gene>
    <name evidence="1" type="ORF">N6H18_14645</name>
</gene>
<evidence type="ECO:0000313" key="2">
    <source>
        <dbReference type="Proteomes" id="UP001065174"/>
    </source>
</evidence>
<protein>
    <recommendedName>
        <fullName evidence="3">NERD domain-containing protein</fullName>
    </recommendedName>
</protein>
<accession>A0ABY6CQF7</accession>
<name>A0ABY6CQF7_9BACT</name>
<dbReference type="RefSeq" id="WP_262309027.1">
    <property type="nucleotide sequence ID" value="NZ_CP106679.1"/>
</dbReference>
<dbReference type="EMBL" id="CP106679">
    <property type="protein sequence ID" value="UXP31588.1"/>
    <property type="molecule type" value="Genomic_DNA"/>
</dbReference>
<organism evidence="1 2">
    <name type="scientific">Reichenbachiella agarivorans</name>
    <dbReference type="NCBI Taxonomy" id="2979464"/>
    <lineage>
        <taxon>Bacteria</taxon>
        <taxon>Pseudomonadati</taxon>
        <taxon>Bacteroidota</taxon>
        <taxon>Cytophagia</taxon>
        <taxon>Cytophagales</taxon>
        <taxon>Reichenbachiellaceae</taxon>
        <taxon>Reichenbachiella</taxon>
    </lineage>
</organism>
<evidence type="ECO:0000313" key="1">
    <source>
        <dbReference type="EMBL" id="UXP31588.1"/>
    </source>
</evidence>
<keyword evidence="2" id="KW-1185">Reference proteome</keyword>
<evidence type="ECO:0008006" key="3">
    <source>
        <dbReference type="Google" id="ProtNLM"/>
    </source>
</evidence>
<proteinExistence type="predicted"/>
<sequence>MSIPAPKAQLILDYKFYFGVKPPNNRISLISHISKQSILYEIAALNYRLKPKNKISIDTSFETQVKELKYFTKTKAMFNKYSSIAEDLTKDKENYPIIFNRQGCLFAIEEIVNSTEMKEIDGFIMAKIEVWESIVKYFLAVNYAITRIKREKDDNNSNFESLNPKLLPLNELSIETDQIFTSYRGYWLIDYFLNQPDFSSELKGYFQETYGIEPQHFIFHLMSMYLANSNEKPEFNFFYQIQDGQENFFDKLSKRVDNQETHKLISIRKSPFIKVGDKKYLISDNTFLIEKAYSQLLNDFWFDWIKPIKDEKGKNKFNIQKYRSEFGYFFENYLSKIFRKSFENYKYSTLLMFDQLKINTVKGNLEIADIYLRYGNKIMLGQVKSGSIYDTQKFGGNVEHLYRNDRNAFFENFGVNQVIESIATMNTHIQKLDPKFRKGHSYEIYPCIIVNDKSFQTPLMPDTFNTRFQELITDFSIKKIRVNPLTVIHISDLERLEDLIRKNPKEIWQLLKYNHRDKRFAPPFYDTINRKNLDTQYPTKILELFKSLILKYNPNDTENAGE</sequence>